<dbReference type="InterPro" id="IPR003737">
    <property type="entry name" value="GlcNAc_PI_deacetylase-related"/>
</dbReference>
<gene>
    <name evidence="2" type="ORF">D4A35_06480</name>
    <name evidence="1" type="ORF">HF875_08675</name>
</gene>
<name>A0A5P3XEF6_PARBF</name>
<dbReference type="Gene3D" id="3.40.50.10320">
    <property type="entry name" value="LmbE-like"/>
    <property type="match status" value="1"/>
</dbReference>
<dbReference type="Proteomes" id="UP000573963">
    <property type="component" value="Unassembled WGS sequence"/>
</dbReference>
<organism evidence="2 3">
    <name type="scientific">Paraclostridium bifermentans</name>
    <name type="common">Clostridium bifermentans</name>
    <dbReference type="NCBI Taxonomy" id="1490"/>
    <lineage>
        <taxon>Bacteria</taxon>
        <taxon>Bacillati</taxon>
        <taxon>Bacillota</taxon>
        <taxon>Clostridia</taxon>
        <taxon>Peptostreptococcales</taxon>
        <taxon>Peptostreptococcaceae</taxon>
        <taxon>Paraclostridium</taxon>
    </lineage>
</organism>
<protein>
    <submittedName>
        <fullName evidence="2">PIG-L family deacetylase</fullName>
    </submittedName>
</protein>
<evidence type="ECO:0000313" key="1">
    <source>
        <dbReference type="EMBL" id="NME09594.1"/>
    </source>
</evidence>
<dbReference type="InterPro" id="IPR024078">
    <property type="entry name" value="LmbE-like_dom_sf"/>
</dbReference>
<evidence type="ECO:0000313" key="2">
    <source>
        <dbReference type="EMBL" id="QEZ68603.1"/>
    </source>
</evidence>
<sequence length="215" mass="24872">MDNKSKILVIASHMDDEILGCGGTLKKHIENGDKVYVLYISSGESDAWKKEILDIRKGHAVNVSKYMGFEEIFFADLPLIQLDKIPRLEVVKAIQKIFYSIKPDILYCHYPTDINSDHRIVYESTIIWCRASKSPFLNKVLLYEIFGSTTDFKPNYYVDITSQAEFKLKSMSMYETEVNAQTRNLDTIKTHMKYRGCESNTDLAEAFYLHSLIER</sequence>
<dbReference type="PANTHER" id="PTHR12993:SF11">
    <property type="entry name" value="N-ACETYLGLUCOSAMINYL-PHOSPHATIDYLINOSITOL DE-N-ACETYLASE"/>
    <property type="match status" value="1"/>
</dbReference>
<dbReference type="AlphaFoldDB" id="A0A5P3XEF6"/>
<dbReference type="EMBL" id="CP032452">
    <property type="protein sequence ID" value="QEZ68603.1"/>
    <property type="molecule type" value="Genomic_DNA"/>
</dbReference>
<proteinExistence type="predicted"/>
<dbReference type="Proteomes" id="UP000326961">
    <property type="component" value="Chromosome"/>
</dbReference>
<evidence type="ECO:0000313" key="3">
    <source>
        <dbReference type="Proteomes" id="UP000326961"/>
    </source>
</evidence>
<dbReference type="Pfam" id="PF02585">
    <property type="entry name" value="PIG-L"/>
    <property type="match status" value="1"/>
</dbReference>
<dbReference type="GO" id="GO:0016811">
    <property type="term" value="F:hydrolase activity, acting on carbon-nitrogen (but not peptide) bonds, in linear amides"/>
    <property type="evidence" value="ECO:0007669"/>
    <property type="project" value="TreeGrafter"/>
</dbReference>
<reference evidence="2 3" key="1">
    <citation type="submission" date="2018-09" db="EMBL/GenBank/DDBJ databases">
        <title>A clostridial neurotoxin that targets Anopheles mosquitoes.</title>
        <authorList>
            <person name="Contreras E."/>
            <person name="Masuyer G."/>
            <person name="Qureshi N."/>
            <person name="Chawla S."/>
            <person name="Lim H.L."/>
            <person name="Chen J."/>
            <person name="Stenmark P."/>
            <person name="Gill S."/>
        </authorList>
    </citation>
    <scope>NUCLEOTIDE SEQUENCE [LARGE SCALE GENOMIC DNA]</scope>
    <source>
        <strain evidence="2 3">Cbm</strain>
    </source>
</reference>
<dbReference type="PANTHER" id="PTHR12993">
    <property type="entry name" value="N-ACETYLGLUCOSAMINYL-PHOSPHATIDYLINOSITOL DE-N-ACETYLASE-RELATED"/>
    <property type="match status" value="1"/>
</dbReference>
<dbReference type="SUPFAM" id="SSF102588">
    <property type="entry name" value="LmbE-like"/>
    <property type="match status" value="1"/>
</dbReference>
<reference evidence="1 4" key="2">
    <citation type="submission" date="2020-04" db="EMBL/GenBank/DDBJ databases">
        <authorList>
            <person name="Hitch T.C.A."/>
            <person name="Wylensek D."/>
            <person name="Clavel T."/>
        </authorList>
    </citation>
    <scope>NUCLEOTIDE SEQUENCE [LARGE SCALE GENOMIC DNA]</scope>
    <source>
        <strain evidence="1 4">Med78_4-601-WT-2</strain>
    </source>
</reference>
<accession>A0A5P3XEF6</accession>
<evidence type="ECO:0000313" key="4">
    <source>
        <dbReference type="Proteomes" id="UP000573963"/>
    </source>
</evidence>
<dbReference type="EMBL" id="JABAFD010000004">
    <property type="protein sequence ID" value="NME09594.1"/>
    <property type="molecule type" value="Genomic_DNA"/>
</dbReference>
<dbReference type="RefSeq" id="WP_150843258.1">
    <property type="nucleotide sequence ID" value="NZ_CP032452.1"/>
</dbReference>